<reference evidence="1 2" key="1">
    <citation type="submission" date="2020-02" db="EMBL/GenBank/DDBJ databases">
        <authorList>
            <person name="Li D."/>
            <person name="Pan L."/>
            <person name="Qin W."/>
            <person name="Xu L."/>
            <person name="Lin W."/>
            <person name="Yang J."/>
            <person name="Hong B."/>
            <person name="Xu B."/>
        </authorList>
    </citation>
    <scope>NUCLEOTIDE SEQUENCE [LARGE SCALE GENOMIC DNA]</scope>
</reference>
<accession>A0A7D5FM98</accession>
<keyword evidence="2" id="KW-1185">Reference proteome</keyword>
<dbReference type="KEGG" id="vg:79578075"/>
<dbReference type="RefSeq" id="YP_010738091.1">
    <property type="nucleotide sequence ID" value="NC_073022.1"/>
</dbReference>
<name>A0A7D5FM98_9CAUD</name>
<organism evidence="1 2">
    <name type="scientific">Hafnia phage yong1</name>
    <dbReference type="NCBI Taxonomy" id="2719181"/>
    <lineage>
        <taxon>Viruses</taxon>
        <taxon>Duplodnaviria</taxon>
        <taxon>Heunggongvirae</taxon>
        <taxon>Uroviricota</taxon>
        <taxon>Caudoviricetes</taxon>
        <taxon>Hafyongvirus</taxon>
        <taxon>Hafyongvirus yong1</taxon>
    </lineage>
</organism>
<dbReference type="GeneID" id="79578075"/>
<proteinExistence type="predicted"/>
<sequence>MTDFMREPRRIQAVRACRFLRWVKRLPVVKHLFIKGDPL</sequence>
<evidence type="ECO:0000313" key="1">
    <source>
        <dbReference type="EMBL" id="QLF80269.1"/>
    </source>
</evidence>
<protein>
    <submittedName>
        <fullName evidence="1">Uncharacterized protein</fullName>
    </submittedName>
</protein>
<dbReference type="Proteomes" id="UP000509192">
    <property type="component" value="Segment"/>
</dbReference>
<dbReference type="EMBL" id="MT135176">
    <property type="protein sequence ID" value="QLF80269.1"/>
    <property type="molecule type" value="Genomic_DNA"/>
</dbReference>
<evidence type="ECO:0000313" key="2">
    <source>
        <dbReference type="Proteomes" id="UP000509192"/>
    </source>
</evidence>